<dbReference type="InterPro" id="IPR055348">
    <property type="entry name" value="DctQ"/>
</dbReference>
<evidence type="ECO:0000313" key="12">
    <source>
        <dbReference type="Proteomes" id="UP000281498"/>
    </source>
</evidence>
<dbReference type="GO" id="GO:0005886">
    <property type="term" value="C:plasma membrane"/>
    <property type="evidence" value="ECO:0007669"/>
    <property type="project" value="UniProtKB-SubCell"/>
</dbReference>
<name>A0A3A9K045_9BACI</name>
<accession>A0A3A9K045</accession>
<dbReference type="GO" id="GO:0022857">
    <property type="term" value="F:transmembrane transporter activity"/>
    <property type="evidence" value="ECO:0007669"/>
    <property type="project" value="TreeGrafter"/>
</dbReference>
<organism evidence="11 12">
    <name type="scientific">Salipaludibacillus neizhouensis</name>
    <dbReference type="NCBI Taxonomy" id="885475"/>
    <lineage>
        <taxon>Bacteria</taxon>
        <taxon>Bacillati</taxon>
        <taxon>Bacillota</taxon>
        <taxon>Bacilli</taxon>
        <taxon>Bacillales</taxon>
        <taxon>Bacillaceae</taxon>
    </lineage>
</organism>
<evidence type="ECO:0000256" key="7">
    <source>
        <dbReference type="ARBA" id="ARBA00023136"/>
    </source>
</evidence>
<dbReference type="PANTHER" id="PTHR35011:SF2">
    <property type="entry name" value="2,3-DIKETO-L-GULONATE TRAP TRANSPORTER SMALL PERMEASE PROTEIN YIAM"/>
    <property type="match status" value="1"/>
</dbReference>
<dbReference type="OrthoDB" id="9815614at2"/>
<evidence type="ECO:0000256" key="3">
    <source>
        <dbReference type="ARBA" id="ARBA00022475"/>
    </source>
</evidence>
<dbReference type="GO" id="GO:0015740">
    <property type="term" value="P:C4-dicarboxylate transport"/>
    <property type="evidence" value="ECO:0007669"/>
    <property type="project" value="TreeGrafter"/>
</dbReference>
<feature type="transmembrane region" description="Helical" evidence="9">
    <location>
        <begin position="39"/>
        <end position="63"/>
    </location>
</feature>
<dbReference type="InterPro" id="IPR007387">
    <property type="entry name" value="TRAP_DctQ"/>
</dbReference>
<keyword evidence="3" id="KW-1003">Cell membrane</keyword>
<evidence type="ECO:0000256" key="6">
    <source>
        <dbReference type="ARBA" id="ARBA00022989"/>
    </source>
</evidence>
<feature type="transmembrane region" description="Helical" evidence="9">
    <location>
        <begin position="12"/>
        <end position="33"/>
    </location>
</feature>
<proteinExistence type="inferred from homology"/>
<evidence type="ECO:0000256" key="2">
    <source>
        <dbReference type="ARBA" id="ARBA00022448"/>
    </source>
</evidence>
<evidence type="ECO:0000256" key="8">
    <source>
        <dbReference type="ARBA" id="ARBA00038436"/>
    </source>
</evidence>
<dbReference type="Proteomes" id="UP000281498">
    <property type="component" value="Unassembled WGS sequence"/>
</dbReference>
<evidence type="ECO:0000259" key="10">
    <source>
        <dbReference type="Pfam" id="PF04290"/>
    </source>
</evidence>
<feature type="domain" description="Tripartite ATP-independent periplasmic transporters DctQ component" evidence="10">
    <location>
        <begin position="24"/>
        <end position="151"/>
    </location>
</feature>
<feature type="transmembrane region" description="Helical" evidence="9">
    <location>
        <begin position="127"/>
        <end position="149"/>
    </location>
</feature>
<keyword evidence="2" id="KW-0813">Transport</keyword>
<evidence type="ECO:0000313" key="11">
    <source>
        <dbReference type="EMBL" id="RKL66097.1"/>
    </source>
</evidence>
<dbReference type="Pfam" id="PF04290">
    <property type="entry name" value="DctQ"/>
    <property type="match status" value="1"/>
</dbReference>
<evidence type="ECO:0000256" key="9">
    <source>
        <dbReference type="SAM" id="Phobius"/>
    </source>
</evidence>
<protein>
    <submittedName>
        <fullName evidence="11">C4-dicarboxylate ABC transporter permease</fullName>
    </submittedName>
</protein>
<keyword evidence="12" id="KW-1185">Reference proteome</keyword>
<keyword evidence="6 9" id="KW-1133">Transmembrane helix</keyword>
<feature type="transmembrane region" description="Helical" evidence="9">
    <location>
        <begin position="84"/>
        <end position="107"/>
    </location>
</feature>
<evidence type="ECO:0000256" key="5">
    <source>
        <dbReference type="ARBA" id="ARBA00022692"/>
    </source>
</evidence>
<gene>
    <name evidence="11" type="ORF">CR203_17555</name>
</gene>
<evidence type="ECO:0000256" key="4">
    <source>
        <dbReference type="ARBA" id="ARBA00022519"/>
    </source>
</evidence>
<keyword evidence="5 9" id="KW-0812">Transmembrane</keyword>
<keyword evidence="7 9" id="KW-0472">Membrane</keyword>
<sequence>MKKIVKLLEKVQLSIGVIMLSIFFLAVIIQVATRYLGVSVIWTGEVANYSFIWSIFMGTAVMINRKEHFKFDLLYKKLTGKMRSSLSIFNDSILFLFSLAILFYGVAATDNFWNYNWVSLPFMKMGYVWLSVPVMGLTMMIYLASHIIYDMKGFNREEANK</sequence>
<keyword evidence="4" id="KW-0997">Cell inner membrane</keyword>
<evidence type="ECO:0000256" key="1">
    <source>
        <dbReference type="ARBA" id="ARBA00004429"/>
    </source>
</evidence>
<dbReference type="PANTHER" id="PTHR35011">
    <property type="entry name" value="2,3-DIKETO-L-GULONATE TRAP TRANSPORTER SMALL PERMEASE PROTEIN YIAM"/>
    <property type="match status" value="1"/>
</dbReference>
<reference evidence="11 12" key="1">
    <citation type="submission" date="2017-10" db="EMBL/GenBank/DDBJ databases">
        <title>Bacillus sp. nov., a halophilic bacterium isolated from a Keqin Lake.</title>
        <authorList>
            <person name="Wang H."/>
        </authorList>
    </citation>
    <scope>NUCLEOTIDE SEQUENCE [LARGE SCALE GENOMIC DNA]</scope>
    <source>
        <strain evidence="11 12">KCTC 13187</strain>
    </source>
</reference>
<dbReference type="RefSeq" id="WP_110938169.1">
    <property type="nucleotide sequence ID" value="NZ_KZ614147.1"/>
</dbReference>
<dbReference type="AlphaFoldDB" id="A0A3A9K045"/>
<dbReference type="EMBL" id="PDOE01000009">
    <property type="protein sequence ID" value="RKL66097.1"/>
    <property type="molecule type" value="Genomic_DNA"/>
</dbReference>
<comment type="caution">
    <text evidence="11">The sequence shown here is derived from an EMBL/GenBank/DDBJ whole genome shotgun (WGS) entry which is preliminary data.</text>
</comment>
<comment type="similarity">
    <text evidence="8">Belongs to the TRAP transporter small permease family.</text>
</comment>
<comment type="subcellular location">
    <subcellularLocation>
        <location evidence="1">Cell inner membrane</location>
        <topology evidence="1">Multi-pass membrane protein</topology>
    </subcellularLocation>
</comment>